<evidence type="ECO:0000313" key="11">
    <source>
        <dbReference type="EMBL" id="CAB4727440.1"/>
    </source>
</evidence>
<dbReference type="GO" id="GO:0036431">
    <property type="term" value="F:dCMP kinase activity"/>
    <property type="evidence" value="ECO:0007669"/>
    <property type="project" value="InterPro"/>
</dbReference>
<evidence type="ECO:0000256" key="7">
    <source>
        <dbReference type="ARBA" id="ARBA00047615"/>
    </source>
</evidence>
<dbReference type="Pfam" id="PF02224">
    <property type="entry name" value="Cytidylate_kin"/>
    <property type="match status" value="1"/>
</dbReference>
<dbReference type="InterPro" id="IPR003136">
    <property type="entry name" value="Cytidylate_kin"/>
</dbReference>
<dbReference type="GO" id="GO:0015949">
    <property type="term" value="P:nucleobase-containing small molecule interconversion"/>
    <property type="evidence" value="ECO:0007669"/>
    <property type="project" value="TreeGrafter"/>
</dbReference>
<dbReference type="EMBL" id="CAESGF010000014">
    <property type="protein sequence ID" value="CAB4364513.1"/>
    <property type="molecule type" value="Genomic_DNA"/>
</dbReference>
<evidence type="ECO:0000256" key="4">
    <source>
        <dbReference type="ARBA" id="ARBA00022741"/>
    </source>
</evidence>
<gene>
    <name evidence="11" type="ORF">UFOPK2656_01876</name>
    <name evidence="12" type="ORF">UFOPK3099_01167</name>
    <name evidence="13" type="ORF">UFOPK3267_02254</name>
    <name evidence="14" type="ORF">UFOPK3651_02148</name>
    <name evidence="15" type="ORF">UFOPK3931_02577</name>
    <name evidence="10" type="ORF">UFOPK4189_02274</name>
</gene>
<dbReference type="InterPro" id="IPR011994">
    <property type="entry name" value="Cytidylate_kinase_dom"/>
</dbReference>
<comment type="catalytic activity">
    <reaction evidence="8">
        <text>CMP + ATP = CDP + ADP</text>
        <dbReference type="Rhea" id="RHEA:11600"/>
        <dbReference type="ChEBI" id="CHEBI:30616"/>
        <dbReference type="ChEBI" id="CHEBI:58069"/>
        <dbReference type="ChEBI" id="CHEBI:60377"/>
        <dbReference type="ChEBI" id="CHEBI:456216"/>
        <dbReference type="EC" id="2.7.4.25"/>
    </reaction>
</comment>
<keyword evidence="4" id="KW-0547">Nucleotide-binding</keyword>
<name>A0A6J7PTC0_9ZZZZ</name>
<dbReference type="InterPro" id="IPR027417">
    <property type="entry name" value="P-loop_NTPase"/>
</dbReference>
<sequence length="221" mass="23140">MPGSVSNVVAIDGPAGAGKSTIGKALAAKLGLEYLDTGAMYRAVTFLAMQRGLDLANLALIGELARTVTLEVGTRGVFVDGLDATSAIRTPEVTAAVSQVAANSEVRAEMRARQRAWAATRGGGVIEGRDIGSVVFPDAQLKLYLTASPRTRAERRVAEAGGDVDEIERSIAARDHHDSSRSDSPLVMPDGSIVVDTTGMGVEAVLAYIEGLMTSEKAEQR</sequence>
<dbReference type="PANTHER" id="PTHR21299:SF2">
    <property type="entry name" value="CYTIDYLATE KINASE"/>
    <property type="match status" value="1"/>
</dbReference>
<evidence type="ECO:0000313" key="15">
    <source>
        <dbReference type="EMBL" id="CAB5006819.1"/>
    </source>
</evidence>
<reference evidence="15" key="1">
    <citation type="submission" date="2020-05" db="EMBL/GenBank/DDBJ databases">
        <authorList>
            <person name="Chiriac C."/>
            <person name="Salcher M."/>
            <person name="Ghai R."/>
            <person name="Kavagutti S V."/>
        </authorList>
    </citation>
    <scope>NUCLEOTIDE SEQUENCE</scope>
</reference>
<comment type="similarity">
    <text evidence="1">Belongs to the cytidylate kinase family. Type 1 subfamily.</text>
</comment>
<evidence type="ECO:0000313" key="13">
    <source>
        <dbReference type="EMBL" id="CAB4852730.1"/>
    </source>
</evidence>
<comment type="catalytic activity">
    <reaction evidence="7">
        <text>dCMP + ATP = dCDP + ADP</text>
        <dbReference type="Rhea" id="RHEA:25094"/>
        <dbReference type="ChEBI" id="CHEBI:30616"/>
        <dbReference type="ChEBI" id="CHEBI:57566"/>
        <dbReference type="ChEBI" id="CHEBI:58593"/>
        <dbReference type="ChEBI" id="CHEBI:456216"/>
        <dbReference type="EC" id="2.7.4.25"/>
    </reaction>
</comment>
<organism evidence="15">
    <name type="scientific">freshwater metagenome</name>
    <dbReference type="NCBI Taxonomy" id="449393"/>
    <lineage>
        <taxon>unclassified sequences</taxon>
        <taxon>metagenomes</taxon>
        <taxon>ecological metagenomes</taxon>
    </lineage>
</organism>
<evidence type="ECO:0000256" key="3">
    <source>
        <dbReference type="ARBA" id="ARBA00022679"/>
    </source>
</evidence>
<dbReference type="EC" id="2.7.4.25" evidence="2"/>
<dbReference type="GO" id="GO:0005524">
    <property type="term" value="F:ATP binding"/>
    <property type="evidence" value="ECO:0007669"/>
    <property type="project" value="UniProtKB-KW"/>
</dbReference>
<keyword evidence="6" id="KW-0067">ATP-binding</keyword>
<keyword evidence="3" id="KW-0808">Transferase</keyword>
<dbReference type="AlphaFoldDB" id="A0A6J7PTC0"/>
<evidence type="ECO:0000313" key="12">
    <source>
        <dbReference type="EMBL" id="CAB4817313.1"/>
    </source>
</evidence>
<dbReference type="EMBL" id="CAFBMT010000012">
    <property type="protein sequence ID" value="CAB4940714.1"/>
    <property type="molecule type" value="Genomic_DNA"/>
</dbReference>
<dbReference type="EMBL" id="CAEZYF010000011">
    <property type="protein sequence ID" value="CAB4727440.1"/>
    <property type="molecule type" value="Genomic_DNA"/>
</dbReference>
<dbReference type="NCBIfam" id="TIGR00017">
    <property type="entry name" value="cmk"/>
    <property type="match status" value="1"/>
</dbReference>
<evidence type="ECO:0000313" key="10">
    <source>
        <dbReference type="EMBL" id="CAB4364513.1"/>
    </source>
</evidence>
<evidence type="ECO:0000256" key="1">
    <source>
        <dbReference type="ARBA" id="ARBA00009427"/>
    </source>
</evidence>
<dbReference type="EMBL" id="CAFBOL010000092">
    <property type="protein sequence ID" value="CAB5006819.1"/>
    <property type="molecule type" value="Genomic_DNA"/>
</dbReference>
<evidence type="ECO:0000256" key="5">
    <source>
        <dbReference type="ARBA" id="ARBA00022777"/>
    </source>
</evidence>
<evidence type="ECO:0000259" key="9">
    <source>
        <dbReference type="Pfam" id="PF02224"/>
    </source>
</evidence>
<dbReference type="EMBL" id="CAFBIY010000150">
    <property type="protein sequence ID" value="CAB4852730.1"/>
    <property type="molecule type" value="Genomic_DNA"/>
</dbReference>
<dbReference type="PANTHER" id="PTHR21299">
    <property type="entry name" value="CYTIDYLATE KINASE/PANTOATE-BETA-ALANINE LIGASE"/>
    <property type="match status" value="1"/>
</dbReference>
<evidence type="ECO:0000313" key="14">
    <source>
        <dbReference type="EMBL" id="CAB4940714.1"/>
    </source>
</evidence>
<dbReference type="GO" id="GO:0005829">
    <property type="term" value="C:cytosol"/>
    <property type="evidence" value="ECO:0007669"/>
    <property type="project" value="TreeGrafter"/>
</dbReference>
<evidence type="ECO:0000256" key="8">
    <source>
        <dbReference type="ARBA" id="ARBA00048478"/>
    </source>
</evidence>
<dbReference type="HAMAP" id="MF_00238">
    <property type="entry name" value="Cytidyl_kinase_type1"/>
    <property type="match status" value="1"/>
</dbReference>
<dbReference type="EMBL" id="CAFAAV010000075">
    <property type="protein sequence ID" value="CAB4817313.1"/>
    <property type="molecule type" value="Genomic_DNA"/>
</dbReference>
<evidence type="ECO:0000256" key="2">
    <source>
        <dbReference type="ARBA" id="ARBA00012906"/>
    </source>
</evidence>
<evidence type="ECO:0000256" key="6">
    <source>
        <dbReference type="ARBA" id="ARBA00022840"/>
    </source>
</evidence>
<dbReference type="CDD" id="cd02020">
    <property type="entry name" value="CMPK"/>
    <property type="match status" value="1"/>
</dbReference>
<protein>
    <recommendedName>
        <fullName evidence="2">(d)CMP kinase</fullName>
        <ecNumber evidence="2">2.7.4.25</ecNumber>
    </recommendedName>
</protein>
<feature type="domain" description="Cytidylate kinase" evidence="9">
    <location>
        <begin position="9"/>
        <end position="209"/>
    </location>
</feature>
<keyword evidence="5" id="KW-0418">Kinase</keyword>
<dbReference type="Gene3D" id="3.40.50.300">
    <property type="entry name" value="P-loop containing nucleotide triphosphate hydrolases"/>
    <property type="match status" value="1"/>
</dbReference>
<accession>A0A6J7PTC0</accession>
<dbReference type="SUPFAM" id="SSF52540">
    <property type="entry name" value="P-loop containing nucleoside triphosphate hydrolases"/>
    <property type="match status" value="1"/>
</dbReference>
<proteinExistence type="inferred from homology"/>